<evidence type="ECO:0000256" key="8">
    <source>
        <dbReference type="ARBA" id="ARBA00022697"/>
    </source>
</evidence>
<evidence type="ECO:0000256" key="13">
    <source>
        <dbReference type="ARBA" id="ARBA00023167"/>
    </source>
</evidence>
<dbReference type="AlphaFoldDB" id="A0A2D6YII8"/>
<evidence type="ECO:0000256" key="5">
    <source>
        <dbReference type="ARBA" id="ARBA00011738"/>
    </source>
</evidence>
<dbReference type="NCBIfam" id="NF011456">
    <property type="entry name" value="PRK14874.1"/>
    <property type="match status" value="1"/>
</dbReference>
<gene>
    <name evidence="15" type="primary">asd</name>
    <name evidence="18" type="ORF">CMN54_06060</name>
</gene>
<dbReference type="UniPathway" id="UPA00050">
    <property type="reaction ID" value="UER00463"/>
</dbReference>
<name>A0A2D6YII8_9DELT</name>
<dbReference type="Pfam" id="PF02774">
    <property type="entry name" value="Semialdhyde_dhC"/>
    <property type="match status" value="1"/>
</dbReference>
<dbReference type="UniPathway" id="UPA00051">
    <property type="reaction ID" value="UER00464"/>
</dbReference>
<feature type="active site" description="Acyl-thioester intermediate" evidence="15 16">
    <location>
        <position position="128"/>
    </location>
</feature>
<dbReference type="GO" id="GO:0051287">
    <property type="term" value="F:NAD binding"/>
    <property type="evidence" value="ECO:0007669"/>
    <property type="project" value="InterPro"/>
</dbReference>
<feature type="binding site" evidence="15">
    <location>
        <begin position="158"/>
        <end position="159"/>
    </location>
    <ligand>
        <name>NADP(+)</name>
        <dbReference type="ChEBI" id="CHEBI:58349"/>
    </ligand>
</feature>
<dbReference type="EMBL" id="NZEX01000068">
    <property type="protein sequence ID" value="MAH62999.1"/>
    <property type="molecule type" value="Genomic_DNA"/>
</dbReference>
<comment type="pathway">
    <text evidence="1 15">Amino-acid biosynthesis; L-methionine biosynthesis via de novo pathway; L-homoserine from L-aspartate: step 2/3.</text>
</comment>
<dbReference type="InterPro" id="IPR000534">
    <property type="entry name" value="Semialdehyde_DH_NAD-bd"/>
</dbReference>
<dbReference type="GO" id="GO:0009089">
    <property type="term" value="P:lysine biosynthetic process via diaminopimelate"/>
    <property type="evidence" value="ECO:0007669"/>
    <property type="project" value="UniProtKB-UniRule"/>
</dbReference>
<comment type="pathway">
    <text evidence="3 15">Amino-acid biosynthesis; L-threonine biosynthesis; L-threonine from L-aspartate: step 2/5.</text>
</comment>
<dbReference type="Gene3D" id="3.40.50.720">
    <property type="entry name" value="NAD(P)-binding Rossmann-like Domain"/>
    <property type="match status" value="1"/>
</dbReference>
<dbReference type="InterPro" id="IPR012280">
    <property type="entry name" value="Semialdhyde_DH_dimer_dom"/>
</dbReference>
<dbReference type="GO" id="GO:0004073">
    <property type="term" value="F:aspartate-semialdehyde dehydrogenase activity"/>
    <property type="evidence" value="ECO:0007669"/>
    <property type="project" value="UniProtKB-UniRule"/>
</dbReference>
<dbReference type="SUPFAM" id="SSF51735">
    <property type="entry name" value="NAD(P)-binding Rossmann-fold domains"/>
    <property type="match status" value="1"/>
</dbReference>
<keyword evidence="13 15" id="KW-0486">Methionine biosynthesis</keyword>
<reference evidence="19" key="1">
    <citation type="submission" date="2017-09" db="EMBL/GenBank/DDBJ databases">
        <title>The Reconstruction of 2,631 Draft Metagenome-Assembled Genomes from the Global Oceans.</title>
        <authorList>
            <person name="Tully B.J."/>
            <person name="Graham E.D."/>
            <person name="Heidelberg J.F."/>
        </authorList>
    </citation>
    <scope>NUCLEOTIDE SEQUENCE [LARGE SCALE GENOMIC DNA]</scope>
</reference>
<dbReference type="InterPro" id="IPR005986">
    <property type="entry name" value="Asp_semialdehyde_DH_beta"/>
</dbReference>
<keyword evidence="11 15" id="KW-0560">Oxidoreductase</keyword>
<dbReference type="SUPFAM" id="SSF55347">
    <property type="entry name" value="Glyceraldehyde-3-phosphate dehydrogenase-like, C-terminal domain"/>
    <property type="match status" value="1"/>
</dbReference>
<keyword evidence="8 15" id="KW-0791">Threonine biosynthesis</keyword>
<dbReference type="GO" id="GO:0071266">
    <property type="term" value="P:'de novo' L-methionine biosynthetic process"/>
    <property type="evidence" value="ECO:0007669"/>
    <property type="project" value="UniProtKB-UniRule"/>
</dbReference>
<comment type="caution">
    <text evidence="15">Lacks conserved residue(s) required for the propagation of feature annotation.</text>
</comment>
<feature type="binding site" evidence="15">
    <location>
        <position position="180"/>
    </location>
    <ligand>
        <name>NADP(+)</name>
        <dbReference type="ChEBI" id="CHEBI:58349"/>
    </ligand>
</feature>
<evidence type="ECO:0000256" key="14">
    <source>
        <dbReference type="ARBA" id="ARBA00047891"/>
    </source>
</evidence>
<dbReference type="GO" id="GO:0009097">
    <property type="term" value="P:isoleucine biosynthetic process"/>
    <property type="evidence" value="ECO:0007669"/>
    <property type="project" value="UniProtKB-UniRule"/>
</dbReference>
<feature type="binding site" evidence="15">
    <location>
        <begin position="39"/>
        <end position="40"/>
    </location>
    <ligand>
        <name>NADP(+)</name>
        <dbReference type="ChEBI" id="CHEBI:58349"/>
    </ligand>
</feature>
<evidence type="ECO:0000256" key="12">
    <source>
        <dbReference type="ARBA" id="ARBA00023154"/>
    </source>
</evidence>
<dbReference type="CDD" id="cd02316">
    <property type="entry name" value="VcASADH2_like_N"/>
    <property type="match status" value="1"/>
</dbReference>
<dbReference type="GO" id="GO:0050661">
    <property type="term" value="F:NADP binding"/>
    <property type="evidence" value="ECO:0007669"/>
    <property type="project" value="UniProtKB-UniRule"/>
</dbReference>
<evidence type="ECO:0000256" key="4">
    <source>
        <dbReference type="ARBA" id="ARBA00010584"/>
    </source>
</evidence>
<comment type="catalytic activity">
    <reaction evidence="14 15">
        <text>L-aspartate 4-semialdehyde + phosphate + NADP(+) = 4-phospho-L-aspartate + NADPH + H(+)</text>
        <dbReference type="Rhea" id="RHEA:24284"/>
        <dbReference type="ChEBI" id="CHEBI:15378"/>
        <dbReference type="ChEBI" id="CHEBI:43474"/>
        <dbReference type="ChEBI" id="CHEBI:57535"/>
        <dbReference type="ChEBI" id="CHEBI:57783"/>
        <dbReference type="ChEBI" id="CHEBI:58349"/>
        <dbReference type="ChEBI" id="CHEBI:537519"/>
        <dbReference type="EC" id="1.2.1.11"/>
    </reaction>
</comment>
<dbReference type="GO" id="GO:0009088">
    <property type="term" value="P:threonine biosynthetic process"/>
    <property type="evidence" value="ECO:0007669"/>
    <property type="project" value="UniProtKB-UniRule"/>
</dbReference>
<comment type="function">
    <text evidence="15">Catalyzes the NADPH-dependent formation of L-aspartate-semialdehyde (L-ASA) by the reductive dephosphorylation of L-aspartyl-4-phosphate.</text>
</comment>
<feature type="binding site" evidence="15">
    <location>
        <position position="99"/>
    </location>
    <ligand>
        <name>phosphate</name>
        <dbReference type="ChEBI" id="CHEBI:43474"/>
    </ligand>
</feature>
<dbReference type="InterPro" id="IPR036291">
    <property type="entry name" value="NAD(P)-bd_dom_sf"/>
</dbReference>
<dbReference type="Gene3D" id="3.30.360.10">
    <property type="entry name" value="Dihydrodipicolinate Reductase, domain 2"/>
    <property type="match status" value="1"/>
</dbReference>
<feature type="active site" description="Proton acceptor" evidence="15 16">
    <location>
        <position position="241"/>
    </location>
</feature>
<organism evidence="18 19">
    <name type="scientific">SAR324 cluster bacterium</name>
    <dbReference type="NCBI Taxonomy" id="2024889"/>
    <lineage>
        <taxon>Bacteria</taxon>
        <taxon>Deltaproteobacteria</taxon>
        <taxon>SAR324 cluster</taxon>
    </lineage>
</organism>
<evidence type="ECO:0000256" key="10">
    <source>
        <dbReference type="ARBA" id="ARBA00022915"/>
    </source>
</evidence>
<protein>
    <recommendedName>
        <fullName evidence="6 15">Aspartate-semialdehyde dehydrogenase</fullName>
        <shortName evidence="15">ASA dehydrogenase</shortName>
        <shortName evidence="15">ASADH</shortName>
        <ecNumber evidence="6 15">1.2.1.11</ecNumber>
    </recommendedName>
    <alternativeName>
        <fullName evidence="15">Aspartate-beta-semialdehyde dehydrogenase</fullName>
    </alternativeName>
</protein>
<comment type="pathway">
    <text evidence="2 15">Amino-acid biosynthesis; L-lysine biosynthesis via DAP pathway; (S)-tetrahydrodipicolinate from L-aspartate: step 2/4.</text>
</comment>
<sequence length="333" mass="36718">MSQVVAIAGATGAVGTEFIKLLEQRNYPLQKLKLLASARSVGKQLRFRGQTLTVEELRPEAFQDVDVAFFSAGGDRSKEFAPVAVEAGALVIDNSSAFRMEEGVPLVVPEINAESARRHKGLIANPNCSTIQMVVALNPLHQESPLQRVVVSTYQAVSGAGASGMQELLDQVCDYTQGKPLTPQVFPKQILFNLIPHIDIFQENGYTREEMKMVLETRKIMSISELPVSATCVRVPVLRAHSEAIWVETETKISEVRARELFVQAPGIQLVDERKPAGYPVPWEASETFDTYVGRVREDLSHPRGLTFWCVADQLYKGAALNAIQIAEVLLES</sequence>
<evidence type="ECO:0000256" key="15">
    <source>
        <dbReference type="HAMAP-Rule" id="MF_02121"/>
    </source>
</evidence>
<evidence type="ECO:0000256" key="9">
    <source>
        <dbReference type="ARBA" id="ARBA00022857"/>
    </source>
</evidence>
<keyword evidence="7 15" id="KW-0028">Amino-acid biosynthesis</keyword>
<proteinExistence type="inferred from homology"/>
<evidence type="ECO:0000259" key="17">
    <source>
        <dbReference type="SMART" id="SM00859"/>
    </source>
</evidence>
<feature type="binding site" evidence="15">
    <location>
        <begin position="11"/>
        <end position="14"/>
    </location>
    <ligand>
        <name>NADP(+)</name>
        <dbReference type="ChEBI" id="CHEBI:58349"/>
    </ligand>
</feature>
<dbReference type="HAMAP" id="MF_02121">
    <property type="entry name" value="ASADH"/>
    <property type="match status" value="1"/>
</dbReference>
<dbReference type="NCBIfam" id="TIGR01296">
    <property type="entry name" value="asd_B"/>
    <property type="match status" value="1"/>
</dbReference>
<dbReference type="PANTHER" id="PTHR46278:SF2">
    <property type="entry name" value="ASPARTATE-SEMIALDEHYDE DEHYDROGENASE"/>
    <property type="match status" value="1"/>
</dbReference>
<dbReference type="PANTHER" id="PTHR46278">
    <property type="entry name" value="DEHYDROGENASE, PUTATIVE-RELATED"/>
    <property type="match status" value="1"/>
</dbReference>
<feature type="binding site" evidence="15">
    <location>
        <position position="155"/>
    </location>
    <ligand>
        <name>substrate</name>
    </ligand>
</feature>
<dbReference type="InterPro" id="IPR012080">
    <property type="entry name" value="Asp_semialdehyde_DH"/>
</dbReference>
<evidence type="ECO:0000313" key="19">
    <source>
        <dbReference type="Proteomes" id="UP000226525"/>
    </source>
</evidence>
<evidence type="ECO:0000256" key="1">
    <source>
        <dbReference type="ARBA" id="ARBA00005021"/>
    </source>
</evidence>
<dbReference type="GO" id="GO:0046983">
    <property type="term" value="F:protein dimerization activity"/>
    <property type="evidence" value="ECO:0007669"/>
    <property type="project" value="InterPro"/>
</dbReference>
<feature type="binding site" evidence="15">
    <location>
        <position position="234"/>
    </location>
    <ligand>
        <name>substrate</name>
    </ligand>
</feature>
<feature type="domain" description="Semialdehyde dehydrogenase NAD-binding" evidence="17">
    <location>
        <begin position="4"/>
        <end position="119"/>
    </location>
</feature>
<keyword evidence="10 15" id="KW-0220">Diaminopimelate biosynthesis</keyword>
<accession>A0A2D6YII8</accession>
<keyword evidence="9 15" id="KW-0521">NADP</keyword>
<comment type="subunit">
    <text evidence="5 15">Homodimer.</text>
</comment>
<dbReference type="EC" id="1.2.1.11" evidence="6 15"/>
<keyword evidence="12 15" id="KW-0457">Lysine biosynthesis</keyword>
<evidence type="ECO:0000256" key="3">
    <source>
        <dbReference type="ARBA" id="ARBA00005097"/>
    </source>
</evidence>
<dbReference type="PIRSF" id="PIRSF000148">
    <property type="entry name" value="ASA_dh"/>
    <property type="match status" value="1"/>
</dbReference>
<feature type="binding site" evidence="15">
    <location>
        <position position="314"/>
    </location>
    <ligand>
        <name>NADP(+)</name>
        <dbReference type="ChEBI" id="CHEBI:58349"/>
    </ligand>
</feature>
<dbReference type="UniPathway" id="UPA00034">
    <property type="reaction ID" value="UER00016"/>
</dbReference>
<dbReference type="Proteomes" id="UP000226525">
    <property type="component" value="Unassembled WGS sequence"/>
</dbReference>
<evidence type="ECO:0000256" key="11">
    <source>
        <dbReference type="ARBA" id="ARBA00023002"/>
    </source>
</evidence>
<evidence type="ECO:0000313" key="18">
    <source>
        <dbReference type="EMBL" id="MAH62999.1"/>
    </source>
</evidence>
<dbReference type="Pfam" id="PF01118">
    <property type="entry name" value="Semialdhyde_dh"/>
    <property type="match status" value="1"/>
</dbReference>
<dbReference type="GO" id="GO:0019877">
    <property type="term" value="P:diaminopimelate biosynthetic process"/>
    <property type="evidence" value="ECO:0007669"/>
    <property type="project" value="UniProtKB-UniRule"/>
</dbReference>
<comment type="caution">
    <text evidence="18">The sequence shown here is derived from an EMBL/GenBank/DDBJ whole genome shotgun (WGS) entry which is preliminary data.</text>
</comment>
<dbReference type="CDD" id="cd18131">
    <property type="entry name" value="ASADH_C_bac_euk_like"/>
    <property type="match status" value="1"/>
</dbReference>
<evidence type="ECO:0000256" key="6">
    <source>
        <dbReference type="ARBA" id="ARBA00013120"/>
    </source>
</evidence>
<comment type="similarity">
    <text evidence="4 15">Belongs to the aspartate-semialdehyde dehydrogenase family.</text>
</comment>
<evidence type="ECO:0000256" key="16">
    <source>
        <dbReference type="PIRSR" id="PIRSR000148-1"/>
    </source>
</evidence>
<dbReference type="SMART" id="SM00859">
    <property type="entry name" value="Semialdhyde_dh"/>
    <property type="match status" value="1"/>
</dbReference>
<evidence type="ECO:0000256" key="7">
    <source>
        <dbReference type="ARBA" id="ARBA00022605"/>
    </source>
</evidence>
<evidence type="ECO:0000256" key="2">
    <source>
        <dbReference type="ARBA" id="ARBA00005076"/>
    </source>
</evidence>